<feature type="region of interest" description="Disordered" evidence="1">
    <location>
        <begin position="107"/>
        <end position="232"/>
    </location>
</feature>
<dbReference type="AlphaFoldDB" id="A0A5N5QRS6"/>
<feature type="region of interest" description="Disordered" evidence="1">
    <location>
        <begin position="499"/>
        <end position="592"/>
    </location>
</feature>
<protein>
    <submittedName>
        <fullName evidence="2">Uncharacterized protein</fullName>
    </submittedName>
</protein>
<reference evidence="2 3" key="1">
    <citation type="journal article" date="2019" name="Fungal Biol. Biotechnol.">
        <title>Draft genome sequence of fastidious pathogen Ceratobasidium theobromae, which causes vascular-streak dieback in Theobroma cacao.</title>
        <authorList>
            <person name="Ali S.S."/>
            <person name="Asman A."/>
            <person name="Shao J."/>
            <person name="Firmansyah A.P."/>
            <person name="Susilo A.W."/>
            <person name="Rosmana A."/>
            <person name="McMahon P."/>
            <person name="Junaid M."/>
            <person name="Guest D."/>
            <person name="Kheng T.Y."/>
            <person name="Meinhardt L.W."/>
            <person name="Bailey B.A."/>
        </authorList>
    </citation>
    <scope>NUCLEOTIDE SEQUENCE [LARGE SCALE GENOMIC DNA]</scope>
    <source>
        <strain evidence="2 3">CT2</strain>
    </source>
</reference>
<gene>
    <name evidence="2" type="ORF">CTheo_2081</name>
</gene>
<comment type="caution">
    <text evidence="2">The sequence shown here is derived from an EMBL/GenBank/DDBJ whole genome shotgun (WGS) entry which is preliminary data.</text>
</comment>
<accession>A0A5N5QRS6</accession>
<dbReference type="EMBL" id="SSOP01000020">
    <property type="protein sequence ID" value="KAB5594450.1"/>
    <property type="molecule type" value="Genomic_DNA"/>
</dbReference>
<feature type="compositionally biased region" description="Basic residues" evidence="1">
    <location>
        <begin position="169"/>
        <end position="189"/>
    </location>
</feature>
<organism evidence="2 3">
    <name type="scientific">Ceratobasidium theobromae</name>
    <dbReference type="NCBI Taxonomy" id="1582974"/>
    <lineage>
        <taxon>Eukaryota</taxon>
        <taxon>Fungi</taxon>
        <taxon>Dikarya</taxon>
        <taxon>Basidiomycota</taxon>
        <taxon>Agaricomycotina</taxon>
        <taxon>Agaricomycetes</taxon>
        <taxon>Cantharellales</taxon>
        <taxon>Ceratobasidiaceae</taxon>
        <taxon>Ceratobasidium</taxon>
    </lineage>
</organism>
<feature type="compositionally biased region" description="Polar residues" evidence="1">
    <location>
        <begin position="560"/>
        <end position="576"/>
    </location>
</feature>
<proteinExistence type="predicted"/>
<name>A0A5N5QRS6_9AGAM</name>
<feature type="compositionally biased region" description="Low complexity" evidence="1">
    <location>
        <begin position="158"/>
        <end position="168"/>
    </location>
</feature>
<feature type="compositionally biased region" description="Polar residues" evidence="1">
    <location>
        <begin position="501"/>
        <end position="530"/>
    </location>
</feature>
<keyword evidence="3" id="KW-1185">Reference proteome</keyword>
<evidence type="ECO:0000256" key="1">
    <source>
        <dbReference type="SAM" id="MobiDB-lite"/>
    </source>
</evidence>
<sequence length="631" mass="67810">MQPRQRSVLHPLHHSTQLDSTQLEFVAMVVLTPQFASLLAFVASSSMLTTVNALPHRANAGNSKLPFPALVSRPSELGSRGLEALDLEWGVTSKMDDEDLVFSLPARVQHKRHEPPQHSTSSSRSRMHKRAHRYHGDHRHGHHRHHGHTSKVYADDPVIVNGNNNNIHTHTHKRSHRHHHHHHGHHHGDYHHGTKVFSDDPLIVNGDNNHIHTHSHKKRSEDSADPSHGTREDSRLLQLWHAGAFQPLTNMLFDTAWHDVGLVARSRPQNKPWRLTTDKHHGKRGLVDPLVPLLAPVPGIAGVISIVNLLSHAVLSDPLASLIISPNPGAMGVQSVDGEQLPGYPIDASNSSSTTMYLVPQDTPTNLGPSEKAVLISMPMLQTKDQSVKMYCASYDPNSASPSQLTSQPCVYNPNAGLDINSTSTHFSQLFSWNIQDGTISPLWLNQAAPALVDTTNAPGGASDPADVGGYMVGGAPMVNAQDVGEPAPKRFAMVFKAHPTASSQSSDPAEPTPSGTSNSTIESQSTTLVDNGDDSQKSNDGSPDDEDDDDAPGSSEGAQTSGDESTGTLDDTTPSAVPDQPTPSIPPQVNGMQASVVTSTFTMLVPPSASVADVMTTSDVDSTATPTPTL</sequence>
<feature type="compositionally biased region" description="Basic residues" evidence="1">
    <location>
        <begin position="125"/>
        <end position="149"/>
    </location>
</feature>
<dbReference type="Proteomes" id="UP000383932">
    <property type="component" value="Unassembled WGS sequence"/>
</dbReference>
<dbReference type="OrthoDB" id="3362371at2759"/>
<evidence type="ECO:0000313" key="2">
    <source>
        <dbReference type="EMBL" id="KAB5594450.1"/>
    </source>
</evidence>
<evidence type="ECO:0000313" key="3">
    <source>
        <dbReference type="Proteomes" id="UP000383932"/>
    </source>
</evidence>
<feature type="compositionally biased region" description="Acidic residues" evidence="1">
    <location>
        <begin position="543"/>
        <end position="552"/>
    </location>
</feature>